<keyword evidence="2" id="KW-0378">Hydrolase</keyword>
<evidence type="ECO:0000256" key="1">
    <source>
        <dbReference type="ARBA" id="ARBA00007447"/>
    </source>
</evidence>
<dbReference type="PANTHER" id="PTHR47966">
    <property type="entry name" value="BETA-SITE APP-CLEAVING ENZYME, ISOFORM A-RELATED"/>
    <property type="match status" value="1"/>
</dbReference>
<reference evidence="8" key="1">
    <citation type="submission" date="2019-04" db="EMBL/GenBank/DDBJ databases">
        <title>Friends and foes A comparative genomics studyof 23 Aspergillus species from section Flavi.</title>
        <authorList>
            <consortium name="DOE Joint Genome Institute"/>
            <person name="Kjaerbolling I."/>
            <person name="Vesth T."/>
            <person name="Frisvad J.C."/>
            <person name="Nybo J.L."/>
            <person name="Theobald S."/>
            <person name="Kildgaard S."/>
            <person name="Isbrandt T."/>
            <person name="Kuo A."/>
            <person name="Sato A."/>
            <person name="Lyhne E.K."/>
            <person name="Kogle M.E."/>
            <person name="Wiebenga A."/>
            <person name="Kun R.S."/>
            <person name="Lubbers R.J."/>
            <person name="Makela M.R."/>
            <person name="Barry K."/>
            <person name="Chovatia M."/>
            <person name="Clum A."/>
            <person name="Daum C."/>
            <person name="Haridas S."/>
            <person name="He G."/>
            <person name="LaButti K."/>
            <person name="Lipzen A."/>
            <person name="Mondo S."/>
            <person name="Riley R."/>
            <person name="Salamov A."/>
            <person name="Simmons B.A."/>
            <person name="Magnuson J.K."/>
            <person name="Henrissat B."/>
            <person name="Mortensen U.H."/>
            <person name="Larsen T.O."/>
            <person name="Devries R.P."/>
            <person name="Grigoriev I.V."/>
            <person name="Machida M."/>
            <person name="Baker S.E."/>
            <person name="Andersen M.R."/>
        </authorList>
    </citation>
    <scope>NUCLEOTIDE SEQUENCE [LARGE SCALE GENOMIC DNA]</scope>
    <source>
        <strain evidence="8">CBS 553.77</strain>
    </source>
</reference>
<evidence type="ECO:0000256" key="3">
    <source>
        <dbReference type="PIRSR" id="PIRSR601461-2"/>
    </source>
</evidence>
<feature type="signal peptide" evidence="5">
    <location>
        <begin position="1"/>
        <end position="17"/>
    </location>
</feature>
<dbReference type="GO" id="GO:0006508">
    <property type="term" value="P:proteolysis"/>
    <property type="evidence" value="ECO:0007669"/>
    <property type="project" value="InterPro"/>
</dbReference>
<dbReference type="PANTHER" id="PTHR47966:SF51">
    <property type="entry name" value="BETA-SITE APP-CLEAVING ENZYME, ISOFORM A-RELATED"/>
    <property type="match status" value="1"/>
</dbReference>
<evidence type="ECO:0000256" key="4">
    <source>
        <dbReference type="SAM" id="MobiDB-lite"/>
    </source>
</evidence>
<dbReference type="InterPro" id="IPR033121">
    <property type="entry name" value="PEPTIDASE_A1"/>
</dbReference>
<dbReference type="PRINTS" id="PR00792">
    <property type="entry name" value="PEPSIN"/>
</dbReference>
<dbReference type="AlphaFoldDB" id="A0A5N6YU48"/>
<dbReference type="Pfam" id="PF00026">
    <property type="entry name" value="Asp"/>
    <property type="match status" value="1"/>
</dbReference>
<dbReference type="InterPro" id="IPR001461">
    <property type="entry name" value="Aspartic_peptidase_A1"/>
</dbReference>
<dbReference type="SUPFAM" id="SSF50630">
    <property type="entry name" value="Acid proteases"/>
    <property type="match status" value="1"/>
</dbReference>
<dbReference type="Proteomes" id="UP000327118">
    <property type="component" value="Unassembled WGS sequence"/>
</dbReference>
<feature type="compositionally biased region" description="Basic and acidic residues" evidence="4">
    <location>
        <begin position="416"/>
        <end position="447"/>
    </location>
</feature>
<gene>
    <name evidence="7" type="ORF">BDV28DRAFT_84402</name>
</gene>
<evidence type="ECO:0000256" key="2">
    <source>
        <dbReference type="ARBA" id="ARBA00022801"/>
    </source>
</evidence>
<evidence type="ECO:0000313" key="7">
    <source>
        <dbReference type="EMBL" id="KAE8348608.1"/>
    </source>
</evidence>
<proteinExistence type="inferred from homology"/>
<dbReference type="GO" id="GO:0004190">
    <property type="term" value="F:aspartic-type endopeptidase activity"/>
    <property type="evidence" value="ECO:0007669"/>
    <property type="project" value="InterPro"/>
</dbReference>
<keyword evidence="3" id="KW-1015">Disulfide bond</keyword>
<name>A0A5N6YU48_9EURO</name>
<evidence type="ECO:0000256" key="5">
    <source>
        <dbReference type="SAM" id="SignalP"/>
    </source>
</evidence>
<feature type="domain" description="Peptidase A1" evidence="6">
    <location>
        <begin position="64"/>
        <end position="402"/>
    </location>
</feature>
<dbReference type="OrthoDB" id="771136at2759"/>
<dbReference type="PROSITE" id="PS51767">
    <property type="entry name" value="PEPTIDASE_A1"/>
    <property type="match status" value="1"/>
</dbReference>
<organism evidence="7 8">
    <name type="scientific">Aspergillus coremiiformis</name>
    <dbReference type="NCBI Taxonomy" id="138285"/>
    <lineage>
        <taxon>Eukaryota</taxon>
        <taxon>Fungi</taxon>
        <taxon>Dikarya</taxon>
        <taxon>Ascomycota</taxon>
        <taxon>Pezizomycotina</taxon>
        <taxon>Eurotiomycetes</taxon>
        <taxon>Eurotiomycetidae</taxon>
        <taxon>Eurotiales</taxon>
        <taxon>Aspergillaceae</taxon>
        <taxon>Aspergillus</taxon>
        <taxon>Aspergillus subgen. Circumdati</taxon>
    </lineage>
</organism>
<dbReference type="InterPro" id="IPR021109">
    <property type="entry name" value="Peptidase_aspartic_dom_sf"/>
</dbReference>
<dbReference type="EMBL" id="ML739436">
    <property type="protein sequence ID" value="KAE8348608.1"/>
    <property type="molecule type" value="Genomic_DNA"/>
</dbReference>
<evidence type="ECO:0000259" key="6">
    <source>
        <dbReference type="PROSITE" id="PS51767"/>
    </source>
</evidence>
<feature type="chain" id="PRO_5024905973" evidence="5">
    <location>
        <begin position="18"/>
        <end position="472"/>
    </location>
</feature>
<dbReference type="Gene3D" id="2.40.70.10">
    <property type="entry name" value="Acid Proteases"/>
    <property type="match status" value="2"/>
</dbReference>
<sequence length="472" mass="51392">MIKFWALAFGAAHFTNALILEKKDVPSVLEVPFVTRRVAEVYNHHDRRGKREHILKIGTGGNVFFANVSFGSPSQILTTQFSTYGDESSVMTRGNREYARLVDVGIGQDLGSYNASDSTSSRVAKGNATIVNDFTNESTVGDIITDTVTVGDVKLNGMKFITVRDKYEPHTLGLGYSEANSNFISLPQALVDAKTIQSPAFSMWKEEEKGQTEGPGVILFGGVNKAKYVDKLHTLPVISPPGIRKAFRVNFTGLSLGTDSMAKPISPDSFPTDAVFVSATPLTILPEAIARDLFSQLNTTELYRSSQPMFPCDKSPKDKWLTFHFGQAAFNISIESFIEPNTPASYPDDPDGPDSNKDGYCYLGLVGGDFKDSHGGNVILGANFLQKIYTVFDMGNDEVSIAQRRWEKAPDEILEIKSGKDSVPDRTTETADKTDTTDKPEKTDKSSGSHLGPSDGLRALMAAGAILFVALI</sequence>
<protein>
    <submittedName>
        <fullName evidence="7">Aspartic peptidase domain-containing protein</fullName>
    </submittedName>
</protein>
<evidence type="ECO:0000313" key="8">
    <source>
        <dbReference type="Proteomes" id="UP000327118"/>
    </source>
</evidence>
<comment type="similarity">
    <text evidence="1">Belongs to the peptidase A1 family.</text>
</comment>
<accession>A0A5N6YU48</accession>
<feature type="region of interest" description="Disordered" evidence="4">
    <location>
        <begin position="416"/>
        <end position="453"/>
    </location>
</feature>
<keyword evidence="8" id="KW-1185">Reference proteome</keyword>
<feature type="disulfide bond" evidence="3">
    <location>
        <begin position="312"/>
        <end position="361"/>
    </location>
</feature>
<keyword evidence="5" id="KW-0732">Signal</keyword>